<name>A0A1G4KJV2_9SACH</name>
<dbReference type="Pfam" id="PF12722">
    <property type="entry name" value="Hid1"/>
    <property type="match status" value="2"/>
</dbReference>
<feature type="compositionally biased region" description="Polar residues" evidence="1">
    <location>
        <begin position="970"/>
        <end position="988"/>
    </location>
</feature>
<evidence type="ECO:0000313" key="3">
    <source>
        <dbReference type="Proteomes" id="UP000189911"/>
    </source>
</evidence>
<dbReference type="GO" id="GO:0005797">
    <property type="term" value="C:Golgi medial cisterna"/>
    <property type="evidence" value="ECO:0007669"/>
    <property type="project" value="TreeGrafter"/>
</dbReference>
<dbReference type="OrthoDB" id="432953at2759"/>
<dbReference type="GO" id="GO:0000138">
    <property type="term" value="C:Golgi trans cisterna"/>
    <property type="evidence" value="ECO:0007669"/>
    <property type="project" value="TreeGrafter"/>
</dbReference>
<organism evidence="2 3">
    <name type="scientific">Lachancea nothofagi CBS 11611</name>
    <dbReference type="NCBI Taxonomy" id="1266666"/>
    <lineage>
        <taxon>Eukaryota</taxon>
        <taxon>Fungi</taxon>
        <taxon>Dikarya</taxon>
        <taxon>Ascomycota</taxon>
        <taxon>Saccharomycotina</taxon>
        <taxon>Saccharomycetes</taxon>
        <taxon>Saccharomycetales</taxon>
        <taxon>Saccharomycetaceae</taxon>
        <taxon>Lachancea</taxon>
    </lineage>
</organism>
<dbReference type="GO" id="GO:0016020">
    <property type="term" value="C:membrane"/>
    <property type="evidence" value="ECO:0007669"/>
    <property type="project" value="TreeGrafter"/>
</dbReference>
<accession>A0A1G4KJV2</accession>
<keyword evidence="3" id="KW-1185">Reference proteome</keyword>
<feature type="region of interest" description="Disordered" evidence="1">
    <location>
        <begin position="1159"/>
        <end position="1184"/>
    </location>
</feature>
<dbReference type="InterPro" id="IPR026705">
    <property type="entry name" value="Hid-1/Ecm30"/>
</dbReference>
<dbReference type="PANTHER" id="PTHR21575">
    <property type="entry name" value="PROTEIN HID1"/>
    <property type="match status" value="1"/>
</dbReference>
<dbReference type="PANTHER" id="PTHR21575:SF12">
    <property type="entry name" value="PROTEIN HID1"/>
    <property type="match status" value="1"/>
</dbReference>
<evidence type="ECO:0000256" key="1">
    <source>
        <dbReference type="SAM" id="MobiDB-lite"/>
    </source>
</evidence>
<protein>
    <submittedName>
        <fullName evidence="2">LANO_0G12904g1_1</fullName>
    </submittedName>
</protein>
<feature type="compositionally biased region" description="Low complexity" evidence="1">
    <location>
        <begin position="995"/>
        <end position="1013"/>
    </location>
</feature>
<proteinExistence type="predicted"/>
<dbReference type="AlphaFoldDB" id="A0A1G4KJV2"/>
<reference evidence="3" key="1">
    <citation type="submission" date="2016-03" db="EMBL/GenBank/DDBJ databases">
        <authorList>
            <person name="Devillers Hugo."/>
        </authorList>
    </citation>
    <scope>NUCLEOTIDE SEQUENCE [LARGE SCALE GENOMIC DNA]</scope>
</reference>
<evidence type="ECO:0000313" key="2">
    <source>
        <dbReference type="EMBL" id="SCV04845.1"/>
    </source>
</evidence>
<sequence>MGQSDSKLSQYRDHIFRLADSFPTPLYSPSVSAQEIIHYYNDPNSWVRKDFTDPFSSNFDAFVVLDAEARDIYSVVSSQELRFICRSNATNFTNFVRFIAFKIHVLSCLLQNCDTVALFRSRECQLLTCIRILTKIMPVFFEMDHDQALEDSVYWNQNSSQVLQCDERTSAGVTKLNVNHVLTEAQDLVPLGVLLLQACVKLLFIKGFTAPLTKPGIQDLGKASFLLWENGINTSETTYTPPNPRMDSKRLEVLRLLVTLSSKQLYSQHMPKFLAVLTTSIPEFHSICLTSSMVNLVCRSCRGNEDDNGLQYPSNSYHSSSKSAHMRSLRKALVANAVHLLNLSLICPIEGKQKTEIQDFLYSLNLYSTNFKINNLVSSYLSTLIREFDLRFVLINLVTLLKRPMEQAIAIESNPFSLLSNSAGGMNNAKRSTQARSTTIKSSSNTGTLPRLPRSTLQIIVLLWELMKCNRAFENYVADKYANKLILICIYYVKNYSESPECHMTLIPVACGFATYLSSKKLVLSKMQYCFNANYYANKIPNSFKISVGDVDRLTYRDFAIIQLSSMATIQVKENIVLNPTLIEIIFNLLSIPQDSREEDLVQLSSDKSNKVTGISYTASVAVLRLIAKMTSEEYLTSFADESITKDSPETSQEALEPSKKSEKTKRSYIFSPGFKLDMLALLLQAFNNCIFSNYKGCKHMLFVFCRHENVINHLITTLADISQKISYDYDSSERGNIKKPKTLHADDYFDDCMPSDIRYNWQHEGVNAGSNEDLDLVEKIQLQSLMFFEPERRKTEQVESIAELIARGSPNKTIELFEYADNDHDPILESTEVMLALRPERPVGLTFRKKLKLRKEVKLDVSWLGAEPLTLVMKIIQIVNHQFPAIPNVNGANYLPLLRDIIKFESTLKKQISSSMPHQSQILGHKNSPLSVNWDSREVAAHWYLSVVWSDIFNFNSVPFISTYAKENSQQETGQQANHQSLSQPQTPKLERWNSQGSSLSRTNSNSSSITTFFLHQEPDSAPNSAPNSPSVGSGFPAWANNKHHHSGSQSSDRSSLFRFSWTGFQKPQQEKIDEEAEAVVNGNPPSQSGSFVLDPGLLKPNAWVGTLITLFDVKVDERENYSLVDMTSNFLRKLRFGSNTNLNAPEGIMVTAGTLTPATSRPWTPRGSFAGSGPIPSSRSTK</sequence>
<feature type="region of interest" description="Disordered" evidence="1">
    <location>
        <begin position="970"/>
        <end position="1055"/>
    </location>
</feature>
<feature type="compositionally biased region" description="Low complexity" evidence="1">
    <location>
        <begin position="1021"/>
        <end position="1032"/>
    </location>
</feature>
<dbReference type="Proteomes" id="UP000189911">
    <property type="component" value="Chromosome G"/>
</dbReference>
<gene>
    <name evidence="2" type="ORF">LANO_0G12904G</name>
</gene>
<dbReference type="EMBL" id="LT598453">
    <property type="protein sequence ID" value="SCV04845.1"/>
    <property type="molecule type" value="Genomic_DNA"/>
</dbReference>